<comment type="caution">
    <text evidence="4">The sequence shown here is derived from an EMBL/GenBank/DDBJ whole genome shotgun (WGS) entry which is preliminary data.</text>
</comment>
<keyword evidence="3" id="KW-0732">Signal</keyword>
<feature type="chain" id="PRO_5046026069" evidence="3">
    <location>
        <begin position="42"/>
        <end position="371"/>
    </location>
</feature>
<accession>A0ABQ8GUL1</accession>
<evidence type="ECO:0000313" key="5">
    <source>
        <dbReference type="Proteomes" id="UP000774617"/>
    </source>
</evidence>
<evidence type="ECO:0000256" key="1">
    <source>
        <dbReference type="SAM" id="MobiDB-lite"/>
    </source>
</evidence>
<evidence type="ECO:0000313" key="4">
    <source>
        <dbReference type="EMBL" id="KAH7063077.1"/>
    </source>
</evidence>
<sequence length="371" mass="40412">MIYLEPHLHQVSKPRSFASTHSKNMLNITIVMLSFLLFTQADVFDSERSPPDFDGFYTFNVRTDQPEPPSNNRLVKQHGALEWPFLGRDTSSAPEPLQQHSTFITRTYSPSTGPSSAAFSPPTASYSSEPSASTSPSTTVHAPVSPSLPITLLLPDAASSSTATTATTASSTPTPSSAPKPKPPPLPPPPAPIAPTSPPPPSPPHCLAASAHDVFFAHADIPTILFNIHTPWTVRYPSQLSSALRGLNYTIVARAEVDEDDEMRCGWRVVEEVEAGAVERGLVRKRRGKRPTRRRRRDGDGAEGEERQRQQRIDGVGGLAATEAEIRRVLEETYPWVEIVLILAFTLWPVYAVGAMVVVACVSACFCGRKI</sequence>
<name>A0ABQ8GUL1_9PEZI</name>
<feature type="compositionally biased region" description="Low complexity" evidence="1">
    <location>
        <begin position="109"/>
        <end position="143"/>
    </location>
</feature>
<keyword evidence="5" id="KW-1185">Reference proteome</keyword>
<feature type="compositionally biased region" description="Low complexity" evidence="1">
    <location>
        <begin position="158"/>
        <end position="175"/>
    </location>
</feature>
<feature type="region of interest" description="Disordered" evidence="1">
    <location>
        <begin position="284"/>
        <end position="313"/>
    </location>
</feature>
<feature type="compositionally biased region" description="Pro residues" evidence="1">
    <location>
        <begin position="176"/>
        <end position="204"/>
    </location>
</feature>
<keyword evidence="2" id="KW-0472">Membrane</keyword>
<feature type="region of interest" description="Disordered" evidence="1">
    <location>
        <begin position="158"/>
        <end position="205"/>
    </location>
</feature>
<dbReference type="EMBL" id="JAGTJR010000002">
    <property type="protein sequence ID" value="KAH7063077.1"/>
    <property type="molecule type" value="Genomic_DNA"/>
</dbReference>
<gene>
    <name evidence="4" type="ORF">B0J12DRAFT_758094</name>
</gene>
<reference evidence="4 5" key="1">
    <citation type="journal article" date="2021" name="Nat. Commun.">
        <title>Genetic determinants of endophytism in the Arabidopsis root mycobiome.</title>
        <authorList>
            <person name="Mesny F."/>
            <person name="Miyauchi S."/>
            <person name="Thiergart T."/>
            <person name="Pickel B."/>
            <person name="Atanasova L."/>
            <person name="Karlsson M."/>
            <person name="Huettel B."/>
            <person name="Barry K.W."/>
            <person name="Haridas S."/>
            <person name="Chen C."/>
            <person name="Bauer D."/>
            <person name="Andreopoulos W."/>
            <person name="Pangilinan J."/>
            <person name="LaButti K."/>
            <person name="Riley R."/>
            <person name="Lipzen A."/>
            <person name="Clum A."/>
            <person name="Drula E."/>
            <person name="Henrissat B."/>
            <person name="Kohler A."/>
            <person name="Grigoriev I.V."/>
            <person name="Martin F.M."/>
            <person name="Hacquard S."/>
        </authorList>
    </citation>
    <scope>NUCLEOTIDE SEQUENCE [LARGE SCALE GENOMIC DNA]</scope>
    <source>
        <strain evidence="4 5">MPI-SDFR-AT-0080</strain>
    </source>
</reference>
<feature type="compositionally biased region" description="Basic residues" evidence="1">
    <location>
        <begin position="284"/>
        <end position="296"/>
    </location>
</feature>
<proteinExistence type="predicted"/>
<organism evidence="4 5">
    <name type="scientific">Macrophomina phaseolina</name>
    <dbReference type="NCBI Taxonomy" id="35725"/>
    <lineage>
        <taxon>Eukaryota</taxon>
        <taxon>Fungi</taxon>
        <taxon>Dikarya</taxon>
        <taxon>Ascomycota</taxon>
        <taxon>Pezizomycotina</taxon>
        <taxon>Dothideomycetes</taxon>
        <taxon>Dothideomycetes incertae sedis</taxon>
        <taxon>Botryosphaeriales</taxon>
        <taxon>Botryosphaeriaceae</taxon>
        <taxon>Macrophomina</taxon>
    </lineage>
</organism>
<evidence type="ECO:0000256" key="3">
    <source>
        <dbReference type="SAM" id="SignalP"/>
    </source>
</evidence>
<keyword evidence="2" id="KW-0812">Transmembrane</keyword>
<keyword evidence="2" id="KW-1133">Transmembrane helix</keyword>
<feature type="transmembrane region" description="Helical" evidence="2">
    <location>
        <begin position="339"/>
        <end position="367"/>
    </location>
</feature>
<feature type="signal peptide" evidence="3">
    <location>
        <begin position="1"/>
        <end position="41"/>
    </location>
</feature>
<evidence type="ECO:0000256" key="2">
    <source>
        <dbReference type="SAM" id="Phobius"/>
    </source>
</evidence>
<feature type="region of interest" description="Disordered" evidence="1">
    <location>
        <begin position="105"/>
        <end position="143"/>
    </location>
</feature>
<dbReference type="Proteomes" id="UP000774617">
    <property type="component" value="Unassembled WGS sequence"/>
</dbReference>
<protein>
    <submittedName>
        <fullName evidence="4">Uncharacterized protein</fullName>
    </submittedName>
</protein>
<feature type="compositionally biased region" description="Basic and acidic residues" evidence="1">
    <location>
        <begin position="297"/>
        <end position="312"/>
    </location>
</feature>